<keyword evidence="1" id="KW-0812">Transmembrane</keyword>
<sequence>MRALLVRGMLAGLLAAAAGLIFAWLFGEPEVSLAIAVEHHHADAGEPEPVSRIVQQTLGLAVGLGMFGVALGGLFGVAFAIAYGRIGRFSARATAALVAGGGFVAVALVPFLKYPANPPAAGSPDTLGMRTGAYFALIAVSIVIVIFSVQVGRRLAARLGDWNATLVGGGVLIALVAVACLVLPEVDEVPAGFPAEVLWRFRIASFGIHAVLWTVLGLVFGALTERRTVSEPQAAKAPM</sequence>
<proteinExistence type="predicted"/>
<gene>
    <name evidence="2" type="ORF">H4W81_008844</name>
</gene>
<evidence type="ECO:0000313" key="2">
    <source>
        <dbReference type="EMBL" id="MBE1566065.1"/>
    </source>
</evidence>
<dbReference type="Proteomes" id="UP000661607">
    <property type="component" value="Unassembled WGS sequence"/>
</dbReference>
<name>A0ABR9KVN7_9ACTN</name>
<feature type="transmembrane region" description="Helical" evidence="1">
    <location>
        <begin position="58"/>
        <end position="81"/>
    </location>
</feature>
<accession>A0ABR9KVN7</accession>
<keyword evidence="1" id="KW-0472">Membrane</keyword>
<dbReference type="RefSeq" id="WP_225959076.1">
    <property type="nucleotide sequence ID" value="NZ_BAAASY010000013.1"/>
</dbReference>
<protein>
    <submittedName>
        <fullName evidence="2">Cobalt transporter CbtA</fullName>
    </submittedName>
</protein>
<dbReference type="Pfam" id="PF09490">
    <property type="entry name" value="CbtA"/>
    <property type="match status" value="1"/>
</dbReference>
<comment type="caution">
    <text evidence="2">The sequence shown here is derived from an EMBL/GenBank/DDBJ whole genome shotgun (WGS) entry which is preliminary data.</text>
</comment>
<feature type="transmembrane region" description="Helical" evidence="1">
    <location>
        <begin position="204"/>
        <end position="223"/>
    </location>
</feature>
<feature type="transmembrane region" description="Helical" evidence="1">
    <location>
        <begin position="164"/>
        <end position="184"/>
    </location>
</feature>
<feature type="transmembrane region" description="Helical" evidence="1">
    <location>
        <begin position="132"/>
        <end position="152"/>
    </location>
</feature>
<evidence type="ECO:0000313" key="3">
    <source>
        <dbReference type="Proteomes" id="UP000661607"/>
    </source>
</evidence>
<dbReference type="InterPro" id="IPR012666">
    <property type="entry name" value="CbtA_put"/>
</dbReference>
<feature type="transmembrane region" description="Helical" evidence="1">
    <location>
        <begin position="93"/>
        <end position="112"/>
    </location>
</feature>
<evidence type="ECO:0000256" key="1">
    <source>
        <dbReference type="SAM" id="Phobius"/>
    </source>
</evidence>
<organism evidence="2 3">
    <name type="scientific">Nonomuraea africana</name>
    <dbReference type="NCBI Taxonomy" id="46171"/>
    <lineage>
        <taxon>Bacteria</taxon>
        <taxon>Bacillati</taxon>
        <taxon>Actinomycetota</taxon>
        <taxon>Actinomycetes</taxon>
        <taxon>Streptosporangiales</taxon>
        <taxon>Streptosporangiaceae</taxon>
        <taxon>Nonomuraea</taxon>
    </lineage>
</organism>
<keyword evidence="1" id="KW-1133">Transmembrane helix</keyword>
<reference evidence="2 3" key="1">
    <citation type="submission" date="2020-10" db="EMBL/GenBank/DDBJ databases">
        <title>Sequencing the genomes of 1000 actinobacteria strains.</title>
        <authorList>
            <person name="Klenk H.-P."/>
        </authorList>
    </citation>
    <scope>NUCLEOTIDE SEQUENCE [LARGE SCALE GENOMIC DNA]</scope>
    <source>
        <strain evidence="2 3">DSM 43748</strain>
    </source>
</reference>
<keyword evidence="3" id="KW-1185">Reference proteome</keyword>
<dbReference type="EMBL" id="JADBEF010000001">
    <property type="protein sequence ID" value="MBE1566065.1"/>
    <property type="molecule type" value="Genomic_DNA"/>
</dbReference>